<protein>
    <submittedName>
        <fullName evidence="2">Uncharacterized protein</fullName>
    </submittedName>
</protein>
<dbReference type="AlphaFoldDB" id="A0A3A4BVW2"/>
<evidence type="ECO:0000256" key="1">
    <source>
        <dbReference type="SAM" id="SignalP"/>
    </source>
</evidence>
<evidence type="ECO:0000313" key="3">
    <source>
        <dbReference type="Proteomes" id="UP000265768"/>
    </source>
</evidence>
<dbReference type="PROSITE" id="PS51318">
    <property type="entry name" value="TAT"/>
    <property type="match status" value="1"/>
</dbReference>
<evidence type="ECO:0000313" key="2">
    <source>
        <dbReference type="EMBL" id="RJL35738.1"/>
    </source>
</evidence>
<dbReference type="InterPro" id="IPR006311">
    <property type="entry name" value="TAT_signal"/>
</dbReference>
<dbReference type="InterPro" id="IPR035992">
    <property type="entry name" value="Ricin_B-like_lectins"/>
</dbReference>
<comment type="caution">
    <text evidence="2">The sequence shown here is derived from an EMBL/GenBank/DDBJ whole genome shotgun (WGS) entry which is preliminary data.</text>
</comment>
<dbReference type="SUPFAM" id="SSF50370">
    <property type="entry name" value="Ricin B-like lectins"/>
    <property type="match status" value="1"/>
</dbReference>
<gene>
    <name evidence="2" type="ORF">D5H75_02850</name>
</gene>
<dbReference type="PROSITE" id="PS50231">
    <property type="entry name" value="RICIN_B_LECTIN"/>
    <property type="match status" value="1"/>
</dbReference>
<sequence length="211" mass="22334">MIRTTRRRCLAVATALTAGAAAIAIAALAGALAPATAQTAPAAVSSPPPSPPPGPSDGTYRIRSVYTGGAMLSRAAGKNAGNVVDTIAEDLNAGHDDAKRWAITRLGSTGSGPTLYKLENLRADMCLQRKTTLDATRYDTIIQTCNDKEELQQWVIVQADQTRFPGGWTISPKRDTSKGLAPDVMHHNAGVKLKSLTAGRQVTWYLEPLPS</sequence>
<keyword evidence="3" id="KW-1185">Reference proteome</keyword>
<feature type="chain" id="PRO_5038427149" evidence="1">
    <location>
        <begin position="38"/>
        <end position="211"/>
    </location>
</feature>
<dbReference type="CDD" id="cd00161">
    <property type="entry name" value="beta-trefoil_Ricin-like"/>
    <property type="match status" value="1"/>
</dbReference>
<accession>A0A3A4BVW2</accession>
<dbReference type="RefSeq" id="WP_119924711.1">
    <property type="nucleotide sequence ID" value="NZ_QZEY01000001.1"/>
</dbReference>
<reference evidence="2 3" key="1">
    <citation type="submission" date="2018-09" db="EMBL/GenBank/DDBJ databases">
        <title>YIM 75507 draft genome.</title>
        <authorList>
            <person name="Tang S."/>
            <person name="Feng Y."/>
        </authorList>
    </citation>
    <scope>NUCLEOTIDE SEQUENCE [LARGE SCALE GENOMIC DNA]</scope>
    <source>
        <strain evidence="2 3">YIM 75507</strain>
    </source>
</reference>
<keyword evidence="1" id="KW-0732">Signal</keyword>
<dbReference type="Proteomes" id="UP000265768">
    <property type="component" value="Unassembled WGS sequence"/>
</dbReference>
<feature type="signal peptide" evidence="1">
    <location>
        <begin position="1"/>
        <end position="37"/>
    </location>
</feature>
<name>A0A3A4BVW2_9ACTN</name>
<organism evidence="2 3">
    <name type="scientific">Bailinhaonella thermotolerans</name>
    <dbReference type="NCBI Taxonomy" id="1070861"/>
    <lineage>
        <taxon>Bacteria</taxon>
        <taxon>Bacillati</taxon>
        <taxon>Actinomycetota</taxon>
        <taxon>Actinomycetes</taxon>
        <taxon>Streptosporangiales</taxon>
        <taxon>Streptosporangiaceae</taxon>
        <taxon>Bailinhaonella</taxon>
    </lineage>
</organism>
<dbReference type="OrthoDB" id="9802600at2"/>
<dbReference type="EMBL" id="QZEY01000001">
    <property type="protein sequence ID" value="RJL35738.1"/>
    <property type="molecule type" value="Genomic_DNA"/>
</dbReference>
<proteinExistence type="predicted"/>
<dbReference type="Gene3D" id="2.80.10.50">
    <property type="match status" value="1"/>
</dbReference>